<accession>A0A8K0IDN1</accession>
<evidence type="ECO:0000313" key="4">
    <source>
        <dbReference type="Proteomes" id="UP000797356"/>
    </source>
</evidence>
<dbReference type="AlphaFoldDB" id="A0A8K0IDN1"/>
<keyword evidence="4" id="KW-1185">Reference proteome</keyword>
<organism evidence="3 4">
    <name type="scientific">Cocos nucifera</name>
    <name type="common">Coconut palm</name>
    <dbReference type="NCBI Taxonomy" id="13894"/>
    <lineage>
        <taxon>Eukaryota</taxon>
        <taxon>Viridiplantae</taxon>
        <taxon>Streptophyta</taxon>
        <taxon>Embryophyta</taxon>
        <taxon>Tracheophyta</taxon>
        <taxon>Spermatophyta</taxon>
        <taxon>Magnoliopsida</taxon>
        <taxon>Liliopsida</taxon>
        <taxon>Arecaceae</taxon>
        <taxon>Arecoideae</taxon>
        <taxon>Cocoseae</taxon>
        <taxon>Attaleinae</taxon>
        <taxon>Cocos</taxon>
    </lineage>
</organism>
<dbReference type="Proteomes" id="UP000797356">
    <property type="component" value="Chromosome 7"/>
</dbReference>
<reference evidence="3" key="1">
    <citation type="journal article" date="2017" name="Gigascience">
        <title>The genome draft of coconut (Cocos nucifera).</title>
        <authorList>
            <person name="Xiao Y."/>
            <person name="Xu P."/>
            <person name="Fan H."/>
            <person name="Baudouin L."/>
            <person name="Xia W."/>
            <person name="Bocs S."/>
            <person name="Xu J."/>
            <person name="Li Q."/>
            <person name="Guo A."/>
            <person name="Zhou L."/>
            <person name="Li J."/>
            <person name="Wu Y."/>
            <person name="Ma Z."/>
            <person name="Armero A."/>
            <person name="Issali A.E."/>
            <person name="Liu N."/>
            <person name="Peng M."/>
            <person name="Yang Y."/>
        </authorList>
    </citation>
    <scope>NUCLEOTIDE SEQUENCE</scope>
    <source>
        <tissue evidence="3">Spear leaf of Hainan Tall coconut</tissue>
    </source>
</reference>
<evidence type="ECO:0000256" key="2">
    <source>
        <dbReference type="SAM" id="MobiDB-lite"/>
    </source>
</evidence>
<protein>
    <submittedName>
        <fullName evidence="3">Uncharacterized protein</fullName>
    </submittedName>
</protein>
<dbReference type="EMBL" id="CM017878">
    <property type="protein sequence ID" value="KAG1353995.1"/>
    <property type="molecule type" value="Genomic_DNA"/>
</dbReference>
<keyword evidence="1" id="KW-0175">Coiled coil</keyword>
<feature type="coiled-coil region" evidence="1">
    <location>
        <begin position="76"/>
        <end position="110"/>
    </location>
</feature>
<feature type="compositionally biased region" description="Polar residues" evidence="2">
    <location>
        <begin position="1"/>
        <end position="15"/>
    </location>
</feature>
<evidence type="ECO:0000313" key="3">
    <source>
        <dbReference type="EMBL" id="KAG1353995.1"/>
    </source>
</evidence>
<reference evidence="3" key="2">
    <citation type="submission" date="2019-07" db="EMBL/GenBank/DDBJ databases">
        <authorList>
            <person name="Yang Y."/>
            <person name="Bocs S."/>
            <person name="Baudouin L."/>
        </authorList>
    </citation>
    <scope>NUCLEOTIDE SEQUENCE</scope>
    <source>
        <tissue evidence="3">Spear leaf of Hainan Tall coconut</tissue>
    </source>
</reference>
<name>A0A8K0IDN1_COCNU</name>
<proteinExistence type="predicted"/>
<evidence type="ECO:0000256" key="1">
    <source>
        <dbReference type="SAM" id="Coils"/>
    </source>
</evidence>
<comment type="caution">
    <text evidence="3">The sequence shown here is derived from an EMBL/GenBank/DDBJ whole genome shotgun (WGS) entry which is preliminary data.</text>
</comment>
<gene>
    <name evidence="3" type="ORF">COCNU_07G001070</name>
</gene>
<feature type="region of interest" description="Disordered" evidence="2">
    <location>
        <begin position="1"/>
        <end position="25"/>
    </location>
</feature>
<sequence>MSSQATDMSPKTLTPTEVPLKAEAQDSRSSLSDYRIARSLIRSILLPTNVQAMDDKGDAFQVHDSYDSLLWLAHHLDHFSNVMHEARCILKEAEEKTNHAIKRADDAELSKLKAKEELKKQVKWLESELLKGAKDVKERLRKRLPDFDLGLLESDDEEEVGEGREGEIHIEDLFNLAREDRMAEVAAPTPTPSVIVLSDLAEVGKSWAPDGA</sequence>